<sequence>MGWLCLLLPILFFGISWYSYAISIPKWDDHALRAFLFYSDQEASLTGKIYQLFRQHNEHRIVYDRLITKLDYWLFNQLSYTHLMVVGNLSLVGLLLLFIAIVHRAGRPILYAAPVSLLLFNLSQWENMFWGMAALQNFSIVLWVLATFYFLSYTRQLGLAFMLAVLATITSGNGLLVWPLSIFILALRLGDYPDRKRGIRQLIAWIAGSVFVLALYFTGFEKPVNIAYVQPGAIDLLKGWFAVMGASAEAIPVSPSLKVCVLIGGLLALTTFVITLGTIVRYWRSIKDSSSYVFSSAHRPTHSWPPILLFFWSCIAFLVGTTLIVAWARTGFGADLLITSRYKMYSLTMLAVLYVYLVVILNNRLAIWTLVSGFIGSLGFVVISYLTFLNETIWWRHWLTTNQFNWTYLTNKADVTFDPITQQYTPAVTAFYESALPVIFGTTQQSPIRLSVNKTAEGFSVYNTTMASEGLKDEGNYLVARSSKRTYLFPVWQNQQSIFRAAFLPSRLFVKGFKADITASEMQPDTYQLFVLSVEPDNRYTLYPTSQTIVSAGAPVVTDTKNW</sequence>
<evidence type="ECO:0000313" key="3">
    <source>
        <dbReference type="Proteomes" id="UP000474175"/>
    </source>
</evidence>
<feature type="transmembrane region" description="Helical" evidence="1">
    <location>
        <begin position="367"/>
        <end position="388"/>
    </location>
</feature>
<dbReference type="AlphaFoldDB" id="A0A6L9L6Z8"/>
<keyword evidence="3" id="KW-1185">Reference proteome</keyword>
<proteinExistence type="predicted"/>
<feature type="transmembrane region" description="Helical" evidence="1">
    <location>
        <begin position="342"/>
        <end position="361"/>
    </location>
</feature>
<feature type="transmembrane region" description="Helical" evidence="1">
    <location>
        <begin position="129"/>
        <end position="151"/>
    </location>
</feature>
<evidence type="ECO:0008006" key="4">
    <source>
        <dbReference type="Google" id="ProtNLM"/>
    </source>
</evidence>
<organism evidence="2 3">
    <name type="scientific">Spirosoma terrae</name>
    <dbReference type="NCBI Taxonomy" id="1968276"/>
    <lineage>
        <taxon>Bacteria</taxon>
        <taxon>Pseudomonadati</taxon>
        <taxon>Bacteroidota</taxon>
        <taxon>Cytophagia</taxon>
        <taxon>Cytophagales</taxon>
        <taxon>Cytophagaceae</taxon>
        <taxon>Spirosoma</taxon>
    </lineage>
</organism>
<keyword evidence="1" id="KW-0472">Membrane</keyword>
<name>A0A6L9L6Z8_9BACT</name>
<protein>
    <recommendedName>
        <fullName evidence="4">YfhO family protein</fullName>
    </recommendedName>
</protein>
<feature type="transmembrane region" description="Helical" evidence="1">
    <location>
        <begin position="303"/>
        <end position="330"/>
    </location>
</feature>
<dbReference type="Proteomes" id="UP000474175">
    <property type="component" value="Unassembled WGS sequence"/>
</dbReference>
<evidence type="ECO:0000256" key="1">
    <source>
        <dbReference type="SAM" id="Phobius"/>
    </source>
</evidence>
<feature type="transmembrane region" description="Helical" evidence="1">
    <location>
        <begin position="157"/>
        <end position="190"/>
    </location>
</feature>
<comment type="caution">
    <text evidence="2">The sequence shown here is derived from an EMBL/GenBank/DDBJ whole genome shotgun (WGS) entry which is preliminary data.</text>
</comment>
<evidence type="ECO:0000313" key="2">
    <source>
        <dbReference type="EMBL" id="NDU96304.1"/>
    </source>
</evidence>
<dbReference type="EMBL" id="JAAFZH010000006">
    <property type="protein sequence ID" value="NDU96304.1"/>
    <property type="molecule type" value="Genomic_DNA"/>
</dbReference>
<keyword evidence="1" id="KW-1133">Transmembrane helix</keyword>
<feature type="transmembrane region" description="Helical" evidence="1">
    <location>
        <begin position="259"/>
        <end position="283"/>
    </location>
</feature>
<gene>
    <name evidence="2" type="ORF">GK108_15595</name>
</gene>
<feature type="transmembrane region" description="Helical" evidence="1">
    <location>
        <begin position="80"/>
        <end position="102"/>
    </location>
</feature>
<keyword evidence="1" id="KW-0812">Transmembrane</keyword>
<feature type="transmembrane region" description="Helical" evidence="1">
    <location>
        <begin position="202"/>
        <end position="220"/>
    </location>
</feature>
<accession>A0A6L9L6Z8</accession>
<reference evidence="2 3" key="1">
    <citation type="submission" date="2020-02" db="EMBL/GenBank/DDBJ databases">
        <title>Draft genome sequence of two Spirosoma agri KCTC 52727 and Spirosoma terrae KCTC 52035.</title>
        <authorList>
            <person name="Rojas J."/>
            <person name="Ambika Manirajan B."/>
            <person name="Suarez C."/>
            <person name="Ratering S."/>
            <person name="Schnell S."/>
        </authorList>
    </citation>
    <scope>NUCLEOTIDE SEQUENCE [LARGE SCALE GENOMIC DNA]</scope>
    <source>
        <strain evidence="2 3">KCTC 52035</strain>
    </source>
</reference>